<dbReference type="Proteomes" id="UP001163982">
    <property type="component" value="Chromosome"/>
</dbReference>
<keyword evidence="1" id="KW-0378">Hydrolase</keyword>
<organism evidence="1 2">
    <name type="scientific">Pseudomonas fortuita</name>
    <dbReference type="NCBI Taxonomy" id="3233375"/>
    <lineage>
        <taxon>Bacteria</taxon>
        <taxon>Pseudomonadati</taxon>
        <taxon>Pseudomonadota</taxon>
        <taxon>Gammaproteobacteria</taxon>
        <taxon>Pseudomonadales</taxon>
        <taxon>Pseudomonadaceae</taxon>
        <taxon>Pseudomonas</taxon>
    </lineage>
</organism>
<keyword evidence="2" id="KW-1185">Reference proteome</keyword>
<protein>
    <submittedName>
        <fullName evidence="1">N-succinylarginine dihydrolase</fullName>
        <ecNumber evidence="1">3.5.3.23</ecNumber>
    </submittedName>
</protein>
<evidence type="ECO:0000313" key="1">
    <source>
        <dbReference type="EMBL" id="WAP62397.1"/>
    </source>
</evidence>
<reference evidence="1" key="1">
    <citation type="journal article" date="2024" name="Int. J. Syst. Evol. Microbiol.">
        <title>Pseudomonas fortuita sp. nov., isolated from the endosphere of a wild yam.</title>
        <authorList>
            <person name="Carlier A."/>
            <person name="Beaumel M."/>
            <person name="Moreau S."/>
            <person name="Acar T."/>
            <person name="Sana T.G."/>
            <person name="Cnockaert M."/>
            <person name="Vandamme P."/>
        </authorList>
    </citation>
    <scope>NUCLEOTIDE SEQUENCE</scope>
    <source>
        <strain evidence="1">GMI12077</strain>
    </source>
</reference>
<gene>
    <name evidence="1" type="primary">astB</name>
    <name evidence="1" type="ORF">OZ911_21150</name>
</gene>
<evidence type="ECO:0000313" key="2">
    <source>
        <dbReference type="Proteomes" id="UP001163982"/>
    </source>
</evidence>
<proteinExistence type="predicted"/>
<accession>A0ACD4P3H3</accession>
<sequence length="449" mass="48768">MKSYEVNFDGLVGPTHNYGGLSYGNVASQSNSQQGSSPREAARQGLAKMKALADMGFKQGVLAPQERPDVAALRRLGFSGSDAEVIQRAAKDAMPLLVASCSASSMWVANAATVSPSADTVDGRVHFTAANLNCKYHRSIEHPTTSRVLGAMFNNEKHFAHHAALPAVAQFGDEGAANHTRFCRAYGDPGVEFFVYGRSAFDSRYPAPQKYPARQTLEASQAVARLHGLSDGGVVYAQQNPAVIDQGVFHNDVISVGNGEVLFYHEDAFLETDAVLGQLRAKLANKGGHFQAICVPRAAVAVEDAVRSYLFNSQLLSRDDGSMLLVVPEECRNNERVWAYLGQLTSQGGPVREVKVFDLKQSMQNGGGPACLRLRVALKESELAAVNQGVIMTAPLYDTLVQWVDKHYRDRLGEADLADPQLLVECRTALDELTQILKLGSVYPFQRQP</sequence>
<dbReference type="EMBL" id="CP114035">
    <property type="protein sequence ID" value="WAP62397.1"/>
    <property type="molecule type" value="Genomic_DNA"/>
</dbReference>
<name>A0ACD4P3H3_9PSED</name>
<dbReference type="EC" id="3.5.3.23" evidence="1"/>